<reference evidence="2 3" key="1">
    <citation type="journal article" date="2021" name="Nat. Plants">
        <title>The Taxus genome provides insights into paclitaxel biosynthesis.</title>
        <authorList>
            <person name="Xiong X."/>
            <person name="Gou J."/>
            <person name="Liao Q."/>
            <person name="Li Y."/>
            <person name="Zhou Q."/>
            <person name="Bi G."/>
            <person name="Li C."/>
            <person name="Du R."/>
            <person name="Wang X."/>
            <person name="Sun T."/>
            <person name="Guo L."/>
            <person name="Liang H."/>
            <person name="Lu P."/>
            <person name="Wu Y."/>
            <person name="Zhang Z."/>
            <person name="Ro D.K."/>
            <person name="Shang Y."/>
            <person name="Huang S."/>
            <person name="Yan J."/>
        </authorList>
    </citation>
    <scope>NUCLEOTIDE SEQUENCE [LARGE SCALE GENOMIC DNA]</scope>
    <source>
        <strain evidence="2">Ta-2019</strain>
    </source>
</reference>
<evidence type="ECO:0000256" key="1">
    <source>
        <dbReference type="SAM" id="MobiDB-lite"/>
    </source>
</evidence>
<accession>A0AA38GAD5</accession>
<feature type="region of interest" description="Disordered" evidence="1">
    <location>
        <begin position="1"/>
        <end position="25"/>
    </location>
</feature>
<feature type="non-terminal residue" evidence="2">
    <location>
        <position position="102"/>
    </location>
</feature>
<name>A0AA38GAD5_TAXCH</name>
<gene>
    <name evidence="2" type="ORF">KI387_021416</name>
</gene>
<evidence type="ECO:0000313" key="2">
    <source>
        <dbReference type="EMBL" id="KAH9319647.1"/>
    </source>
</evidence>
<organism evidence="2 3">
    <name type="scientific">Taxus chinensis</name>
    <name type="common">Chinese yew</name>
    <name type="synonym">Taxus wallichiana var. chinensis</name>
    <dbReference type="NCBI Taxonomy" id="29808"/>
    <lineage>
        <taxon>Eukaryota</taxon>
        <taxon>Viridiplantae</taxon>
        <taxon>Streptophyta</taxon>
        <taxon>Embryophyta</taxon>
        <taxon>Tracheophyta</taxon>
        <taxon>Spermatophyta</taxon>
        <taxon>Pinopsida</taxon>
        <taxon>Pinidae</taxon>
        <taxon>Conifers II</taxon>
        <taxon>Cupressales</taxon>
        <taxon>Taxaceae</taxon>
        <taxon>Taxus</taxon>
    </lineage>
</organism>
<sequence>MQGEETTSNPELVEDGSKGTGVTNAKASEVTTAGTDRGYDCINLVPVVKVLFRDCKSYTPDESRAINEWALQKHAEDIFMLEEEIKALTETLMAVKLRLPAS</sequence>
<feature type="compositionally biased region" description="Polar residues" evidence="1">
    <location>
        <begin position="1"/>
        <end position="10"/>
    </location>
</feature>
<protein>
    <submittedName>
        <fullName evidence="2">Uncharacterized protein</fullName>
    </submittedName>
</protein>
<comment type="caution">
    <text evidence="2">The sequence shown here is derived from an EMBL/GenBank/DDBJ whole genome shotgun (WGS) entry which is preliminary data.</text>
</comment>
<dbReference type="OMA" id="RAINEWA"/>
<dbReference type="AlphaFoldDB" id="A0AA38GAD5"/>
<dbReference type="Proteomes" id="UP000824469">
    <property type="component" value="Unassembled WGS sequence"/>
</dbReference>
<keyword evidence="3" id="KW-1185">Reference proteome</keyword>
<proteinExistence type="predicted"/>
<evidence type="ECO:0000313" key="3">
    <source>
        <dbReference type="Proteomes" id="UP000824469"/>
    </source>
</evidence>
<dbReference type="EMBL" id="JAHRHJ020000004">
    <property type="protein sequence ID" value="KAH9319647.1"/>
    <property type="molecule type" value="Genomic_DNA"/>
</dbReference>